<comment type="subcellular location">
    <subcellularLocation>
        <location evidence="1">Membrane</location>
        <topology evidence="1">Multi-pass membrane protein</topology>
    </subcellularLocation>
</comment>
<evidence type="ECO:0000256" key="4">
    <source>
        <dbReference type="ARBA" id="ARBA00023136"/>
    </source>
</evidence>
<evidence type="ECO:0008006" key="8">
    <source>
        <dbReference type="Google" id="ProtNLM"/>
    </source>
</evidence>
<dbReference type="PANTHER" id="PTHR37306:SF1">
    <property type="entry name" value="COLICIN V PRODUCTION PROTEIN"/>
    <property type="match status" value="1"/>
</dbReference>
<name>A0A916NI45_9BACL</name>
<organism evidence="6 7">
    <name type="scientific">Paenibacillus solanacearum</name>
    <dbReference type="NCBI Taxonomy" id="2048548"/>
    <lineage>
        <taxon>Bacteria</taxon>
        <taxon>Bacillati</taxon>
        <taxon>Bacillota</taxon>
        <taxon>Bacilli</taxon>
        <taxon>Bacillales</taxon>
        <taxon>Paenibacillaceae</taxon>
        <taxon>Paenibacillus</taxon>
    </lineage>
</organism>
<gene>
    <name evidence="6" type="ORF">PAESOLCIP111_01673</name>
</gene>
<feature type="transmembrane region" description="Helical" evidence="5">
    <location>
        <begin position="121"/>
        <end position="143"/>
    </location>
</feature>
<keyword evidence="4 5" id="KW-0472">Membrane</keyword>
<evidence type="ECO:0000256" key="3">
    <source>
        <dbReference type="ARBA" id="ARBA00022989"/>
    </source>
</evidence>
<dbReference type="Proteomes" id="UP000693672">
    <property type="component" value="Unassembled WGS sequence"/>
</dbReference>
<protein>
    <recommendedName>
        <fullName evidence="8">CvpA family protein</fullName>
    </recommendedName>
</protein>
<dbReference type="InterPro" id="IPR003825">
    <property type="entry name" value="Colicin-V_CvpA"/>
</dbReference>
<dbReference type="AlphaFoldDB" id="A0A916NI45"/>
<dbReference type="GO" id="GO:0009403">
    <property type="term" value="P:toxin biosynthetic process"/>
    <property type="evidence" value="ECO:0007669"/>
    <property type="project" value="InterPro"/>
</dbReference>
<sequence>MNGLDWAVLVIVAAGTVLGFARGFVAQIVSVVGLFIAYIVAFAFYDDVAPFLRDTLGLAGYETYQQYEFLAKDLKLDTYIYNALAFAVLLFGVKIAFSIAGRLLNLLASAPGLKQINQWSGAALGLAEALLIAVIAVHVMTVLPNDTAQKLLKQSQLAPYILEHTPILTDKLQELWNNHKGTADKVKV</sequence>
<comment type="caution">
    <text evidence="6">The sequence shown here is derived from an EMBL/GenBank/DDBJ whole genome shotgun (WGS) entry which is preliminary data.</text>
</comment>
<proteinExistence type="predicted"/>
<evidence type="ECO:0000256" key="5">
    <source>
        <dbReference type="SAM" id="Phobius"/>
    </source>
</evidence>
<evidence type="ECO:0000313" key="7">
    <source>
        <dbReference type="Proteomes" id="UP000693672"/>
    </source>
</evidence>
<dbReference type="EMBL" id="CAJVAS010000005">
    <property type="protein sequence ID" value="CAG7614064.1"/>
    <property type="molecule type" value="Genomic_DNA"/>
</dbReference>
<keyword evidence="7" id="KW-1185">Reference proteome</keyword>
<dbReference type="RefSeq" id="WP_218091471.1">
    <property type="nucleotide sequence ID" value="NZ_CAJVAS010000005.1"/>
</dbReference>
<evidence type="ECO:0000256" key="1">
    <source>
        <dbReference type="ARBA" id="ARBA00004141"/>
    </source>
</evidence>
<feature type="transmembrane region" description="Helical" evidence="5">
    <location>
        <begin position="79"/>
        <end position="100"/>
    </location>
</feature>
<dbReference type="GO" id="GO:0016020">
    <property type="term" value="C:membrane"/>
    <property type="evidence" value="ECO:0007669"/>
    <property type="project" value="UniProtKB-SubCell"/>
</dbReference>
<evidence type="ECO:0000256" key="2">
    <source>
        <dbReference type="ARBA" id="ARBA00022692"/>
    </source>
</evidence>
<dbReference type="Pfam" id="PF02674">
    <property type="entry name" value="Colicin_V"/>
    <property type="match status" value="1"/>
</dbReference>
<keyword evidence="2 5" id="KW-0812">Transmembrane</keyword>
<feature type="transmembrane region" description="Helical" evidence="5">
    <location>
        <begin position="28"/>
        <end position="45"/>
    </location>
</feature>
<dbReference type="PANTHER" id="PTHR37306">
    <property type="entry name" value="COLICIN V PRODUCTION PROTEIN"/>
    <property type="match status" value="1"/>
</dbReference>
<evidence type="ECO:0000313" key="6">
    <source>
        <dbReference type="EMBL" id="CAG7614064.1"/>
    </source>
</evidence>
<reference evidence="6" key="1">
    <citation type="submission" date="2021-06" db="EMBL/GenBank/DDBJ databases">
        <authorList>
            <person name="Criscuolo A."/>
        </authorList>
    </citation>
    <scope>NUCLEOTIDE SEQUENCE</scope>
    <source>
        <strain evidence="6">CIP111600</strain>
    </source>
</reference>
<keyword evidence="3 5" id="KW-1133">Transmembrane helix</keyword>
<accession>A0A916NI45</accession>